<dbReference type="InterPro" id="IPR027417">
    <property type="entry name" value="P-loop_NTPase"/>
</dbReference>
<dbReference type="KEGG" id="pmc:P9515_08191"/>
<dbReference type="PROSITE" id="PS50893">
    <property type="entry name" value="ABC_TRANSPORTER_2"/>
    <property type="match status" value="1"/>
</dbReference>
<protein>
    <submittedName>
        <fullName evidence="5">Possible ABC transporter, ATP binding component</fullName>
    </submittedName>
</protein>
<dbReference type="GeneID" id="60202165"/>
<dbReference type="InterPro" id="IPR003439">
    <property type="entry name" value="ABC_transporter-like_ATP-bd"/>
</dbReference>
<evidence type="ECO:0000313" key="6">
    <source>
        <dbReference type="Proteomes" id="UP000001589"/>
    </source>
</evidence>
<dbReference type="AlphaFoldDB" id="A2BW67"/>
<evidence type="ECO:0000256" key="1">
    <source>
        <dbReference type="ARBA" id="ARBA00022448"/>
    </source>
</evidence>
<dbReference type="GO" id="GO:0016887">
    <property type="term" value="F:ATP hydrolysis activity"/>
    <property type="evidence" value="ECO:0007669"/>
    <property type="project" value="InterPro"/>
</dbReference>
<keyword evidence="1" id="KW-0813">Transport</keyword>
<dbReference type="GO" id="GO:0055085">
    <property type="term" value="P:transmembrane transport"/>
    <property type="evidence" value="ECO:0007669"/>
    <property type="project" value="InterPro"/>
</dbReference>
<gene>
    <name evidence="5" type="ordered locus">P9515_08191</name>
</gene>
<dbReference type="InterPro" id="IPR051120">
    <property type="entry name" value="ABC_AA/LPS_Transport"/>
</dbReference>
<dbReference type="STRING" id="167542.P9515_08191"/>
<evidence type="ECO:0000259" key="4">
    <source>
        <dbReference type="PROSITE" id="PS50893"/>
    </source>
</evidence>
<dbReference type="HOGENOM" id="CLU_000604_1_2_3"/>
<dbReference type="InterPro" id="IPR003593">
    <property type="entry name" value="AAA+_ATPase"/>
</dbReference>
<reference evidence="5 6" key="1">
    <citation type="journal article" date="2007" name="PLoS Genet.">
        <title>Patterns and implications of gene gain and loss in the evolution of Prochlorococcus.</title>
        <authorList>
            <person name="Kettler G.C."/>
            <person name="Martiny A.C."/>
            <person name="Huang K."/>
            <person name="Zucker J."/>
            <person name="Coleman M.L."/>
            <person name="Rodrigue S."/>
            <person name="Chen F."/>
            <person name="Lapidus A."/>
            <person name="Ferriera S."/>
            <person name="Johnson J."/>
            <person name="Steglich C."/>
            <person name="Church G.M."/>
            <person name="Richardson P."/>
            <person name="Chisholm S.W."/>
        </authorList>
    </citation>
    <scope>NUCLEOTIDE SEQUENCE [LARGE SCALE GENOMIC DNA]</scope>
    <source>
        <strain evidence="5 6">MIT 9515</strain>
    </source>
</reference>
<dbReference type="SMART" id="SM00382">
    <property type="entry name" value="AAA"/>
    <property type="match status" value="1"/>
</dbReference>
<dbReference type="InterPro" id="IPR030921">
    <property type="entry name" value="LPS_export_LptB"/>
</dbReference>
<dbReference type="SUPFAM" id="SSF52540">
    <property type="entry name" value="P-loop containing nucleoside triphosphate hydrolases"/>
    <property type="match status" value="1"/>
</dbReference>
<dbReference type="Pfam" id="PF00005">
    <property type="entry name" value="ABC_tran"/>
    <property type="match status" value="1"/>
</dbReference>
<proteinExistence type="predicted"/>
<dbReference type="RefSeq" id="WP_011820133.1">
    <property type="nucleotide sequence ID" value="NC_008817.1"/>
</dbReference>
<dbReference type="GO" id="GO:0005524">
    <property type="term" value="F:ATP binding"/>
    <property type="evidence" value="ECO:0007669"/>
    <property type="project" value="UniProtKB-KW"/>
</dbReference>
<dbReference type="GO" id="GO:0043190">
    <property type="term" value="C:ATP-binding cassette (ABC) transporter complex"/>
    <property type="evidence" value="ECO:0007669"/>
    <property type="project" value="InterPro"/>
</dbReference>
<feature type="domain" description="ABC transporter" evidence="4">
    <location>
        <begin position="3"/>
        <end position="238"/>
    </location>
</feature>
<organism evidence="5 6">
    <name type="scientific">Prochlorococcus marinus (strain MIT 9515)</name>
    <dbReference type="NCBI Taxonomy" id="167542"/>
    <lineage>
        <taxon>Bacteria</taxon>
        <taxon>Bacillati</taxon>
        <taxon>Cyanobacteriota</taxon>
        <taxon>Cyanophyceae</taxon>
        <taxon>Synechococcales</taxon>
        <taxon>Prochlorococcaceae</taxon>
        <taxon>Prochlorococcus</taxon>
    </lineage>
</organism>
<dbReference type="OrthoDB" id="9804819at2"/>
<dbReference type="PANTHER" id="PTHR45772:SF10">
    <property type="entry name" value="LIPOPOLYSACCHARIDE EXPORT SYSTEM ATP-BINDING PROTEIN LPTB"/>
    <property type="match status" value="1"/>
</dbReference>
<evidence type="ECO:0000313" key="5">
    <source>
        <dbReference type="EMBL" id="ABM72028.1"/>
    </source>
</evidence>
<accession>A2BW67</accession>
<sequence length="242" mass="26560">MNFEIKNVFLTIGGKSIVNDVSITVSPGEIVGLMGPNGAGKTSTFNLAVGNLKPDKGDISMNDKSIKNLPLPSRARLGLGYLTQEASIFRDLTVKENIDLALQHSFSSSAIVRNKREKIINEFNLNKVVDNYGYQLSGGERRRCEIARALSVGRKGPKYLLLDEPFAGIDPLAVNDLKKLIIKLSKNGMGILITDHNVRETLLITNKSYVLSEGKILAHGSSNELANNQIVKKFYLGDNFQL</sequence>
<dbReference type="EMBL" id="CP000552">
    <property type="protein sequence ID" value="ABM72028.1"/>
    <property type="molecule type" value="Genomic_DNA"/>
</dbReference>
<dbReference type="eggNOG" id="COG1137">
    <property type="taxonomic scope" value="Bacteria"/>
</dbReference>
<dbReference type="Gene3D" id="3.40.50.300">
    <property type="entry name" value="P-loop containing nucleotide triphosphate hydrolases"/>
    <property type="match status" value="1"/>
</dbReference>
<dbReference type="Proteomes" id="UP000001589">
    <property type="component" value="Chromosome"/>
</dbReference>
<dbReference type="NCBIfam" id="TIGR04406">
    <property type="entry name" value="LPS_export_lptB"/>
    <property type="match status" value="1"/>
</dbReference>
<dbReference type="PANTHER" id="PTHR45772">
    <property type="entry name" value="CONSERVED COMPONENT OF ABC TRANSPORTER FOR NATURAL AMINO ACIDS-RELATED"/>
    <property type="match status" value="1"/>
</dbReference>
<evidence type="ECO:0000256" key="2">
    <source>
        <dbReference type="ARBA" id="ARBA00022741"/>
    </source>
</evidence>
<keyword evidence="3" id="KW-0067">ATP-binding</keyword>
<evidence type="ECO:0000256" key="3">
    <source>
        <dbReference type="ARBA" id="ARBA00022840"/>
    </source>
</evidence>
<keyword evidence="2" id="KW-0547">Nucleotide-binding</keyword>
<name>A2BW67_PROM5</name>